<dbReference type="EMBL" id="CP014167">
    <property type="protein sequence ID" value="ANS75105.1"/>
    <property type="molecule type" value="Genomic_DNA"/>
</dbReference>
<feature type="transmembrane region" description="Helical" evidence="3">
    <location>
        <begin position="58"/>
        <end position="78"/>
    </location>
</feature>
<keyword evidence="3" id="KW-0812">Transmembrane</keyword>
<evidence type="ECO:0000313" key="4">
    <source>
        <dbReference type="EMBL" id="ANS75105.1"/>
    </source>
</evidence>
<evidence type="ECO:0000313" key="5">
    <source>
        <dbReference type="Proteomes" id="UP000092573"/>
    </source>
</evidence>
<dbReference type="PIRSF" id="PIRSF018571">
    <property type="entry name" value="SpoIIGA"/>
    <property type="match status" value="1"/>
</dbReference>
<evidence type="ECO:0000256" key="3">
    <source>
        <dbReference type="SAM" id="Phobius"/>
    </source>
</evidence>
<dbReference type="RefSeq" id="WP_068696419.1">
    <property type="nucleotide sequence ID" value="NZ_CP014167.1"/>
</dbReference>
<dbReference type="GO" id="GO:0030436">
    <property type="term" value="P:asexual sporulation"/>
    <property type="evidence" value="ECO:0007669"/>
    <property type="project" value="InterPro"/>
</dbReference>
<feature type="transmembrane region" description="Helical" evidence="3">
    <location>
        <begin position="33"/>
        <end position="52"/>
    </location>
</feature>
<feature type="transmembrane region" description="Helical" evidence="3">
    <location>
        <begin position="129"/>
        <end position="149"/>
    </location>
</feature>
<feature type="region of interest" description="Disordered" evidence="2">
    <location>
        <begin position="305"/>
        <end position="334"/>
    </location>
</feature>
<dbReference type="Proteomes" id="UP000092573">
    <property type="component" value="Chromosome"/>
</dbReference>
<dbReference type="NCBIfam" id="TIGR02854">
    <property type="entry name" value="spore_II_GA"/>
    <property type="match status" value="1"/>
</dbReference>
<feature type="transmembrane region" description="Helical" evidence="3">
    <location>
        <begin position="6"/>
        <end position="26"/>
    </location>
</feature>
<gene>
    <name evidence="4" type="ORF">AWM70_11255</name>
</gene>
<evidence type="ECO:0000256" key="2">
    <source>
        <dbReference type="SAM" id="MobiDB-lite"/>
    </source>
</evidence>
<accession>A0A1B1N117</accession>
<organism evidence="4 5">
    <name type="scientific">Paenibacillus yonginensis</name>
    <dbReference type="NCBI Taxonomy" id="1462996"/>
    <lineage>
        <taxon>Bacteria</taxon>
        <taxon>Bacillati</taxon>
        <taxon>Bacillota</taxon>
        <taxon>Bacilli</taxon>
        <taxon>Bacillales</taxon>
        <taxon>Paenibacillaceae</taxon>
        <taxon>Paenibacillus</taxon>
    </lineage>
</organism>
<proteinExistence type="predicted"/>
<dbReference type="KEGG" id="pyg:AWM70_11255"/>
<dbReference type="Pfam" id="PF03419">
    <property type="entry name" value="Peptidase_U4"/>
    <property type="match status" value="1"/>
</dbReference>
<protein>
    <submittedName>
        <fullName evidence="4">Sigma-E processing peptidase SpoIIGA</fullName>
    </submittedName>
</protein>
<feature type="active site" evidence="1">
    <location>
        <position position="185"/>
    </location>
</feature>
<keyword evidence="5" id="KW-1185">Reference proteome</keyword>
<keyword evidence="3" id="KW-1133">Transmembrane helix</keyword>
<dbReference type="InterPro" id="IPR005081">
    <property type="entry name" value="SpoIIGA"/>
</dbReference>
<evidence type="ECO:0000256" key="1">
    <source>
        <dbReference type="PIRSR" id="PIRSR018571-1"/>
    </source>
</evidence>
<dbReference type="GO" id="GO:0006508">
    <property type="term" value="P:proteolysis"/>
    <property type="evidence" value="ECO:0007669"/>
    <property type="project" value="InterPro"/>
</dbReference>
<keyword evidence="3" id="KW-0472">Membrane</keyword>
<dbReference type="GO" id="GO:0004190">
    <property type="term" value="F:aspartic-type endopeptidase activity"/>
    <property type="evidence" value="ECO:0007669"/>
    <property type="project" value="InterPro"/>
</dbReference>
<dbReference type="AlphaFoldDB" id="A0A1B1N117"/>
<sequence length="334" mass="37576">MVVYIDLIFLTNLFIDGALLLTTAWMRKQKPKIWRVVLSAVIGALYCLMMFLPQLSFMYTFLIKFLFSIVMLWVAFGFGSLQNYMRNLGAFYVVNFVAAGGILGIHYLLMSSSELWNGIMFTQSGGMSFRLKVGTLFALIGIAVVLWMFKTVQNSRQRQERLSSYTGEVTVEIEGYTVHCQGLIDTGNQLTDPLTRMPVMVMEAGLWQDVLPPGWKEKLAQGQADNLLLELGEMDVFPWRDRLRLVPYRGINKGSQFMLAMKPDEVRIKIGEQMHVSRRALIGLDGGKLSSEGGYQAIIHPSLVEPGTEREAAPHSFASELRSQPGLEAERKSS</sequence>
<feature type="transmembrane region" description="Helical" evidence="3">
    <location>
        <begin position="90"/>
        <end position="109"/>
    </location>
</feature>
<dbReference type="OrthoDB" id="2690199at2"/>
<dbReference type="STRING" id="1462996.AWM70_11255"/>
<name>A0A1B1N117_9BACL</name>
<reference evidence="4 5" key="1">
    <citation type="submission" date="2016-01" db="EMBL/GenBank/DDBJ databases">
        <title>Complete Genome Sequence of Paenibacillus yonginensis DCY84, a novel Plant Growth-Promoting Bacteria with Elicitation of Induced Systemic Resistance.</title>
        <authorList>
            <person name="Kim Y.J."/>
            <person name="Yang D.C."/>
            <person name="Sukweenadhi J."/>
        </authorList>
    </citation>
    <scope>NUCLEOTIDE SEQUENCE [LARGE SCALE GENOMIC DNA]</scope>
    <source>
        <strain evidence="4 5">DCY84</strain>
    </source>
</reference>